<keyword evidence="2" id="KW-1185">Reference proteome</keyword>
<evidence type="ECO:0000313" key="2">
    <source>
        <dbReference type="Proteomes" id="UP000789860"/>
    </source>
</evidence>
<reference evidence="1" key="1">
    <citation type="submission" date="2021-06" db="EMBL/GenBank/DDBJ databases">
        <authorList>
            <person name="Kallberg Y."/>
            <person name="Tangrot J."/>
            <person name="Rosling A."/>
        </authorList>
    </citation>
    <scope>NUCLEOTIDE SEQUENCE</scope>
    <source>
        <strain evidence="1">AU212A</strain>
    </source>
</reference>
<comment type="caution">
    <text evidence="1">The sequence shown here is derived from an EMBL/GenBank/DDBJ whole genome shotgun (WGS) entry which is preliminary data.</text>
</comment>
<accession>A0ACA9KK27</accession>
<proteinExistence type="predicted"/>
<evidence type="ECO:0000313" key="1">
    <source>
        <dbReference type="EMBL" id="CAG8475047.1"/>
    </source>
</evidence>
<feature type="non-terminal residue" evidence="1">
    <location>
        <position position="1"/>
    </location>
</feature>
<dbReference type="EMBL" id="CAJVPM010001849">
    <property type="protein sequence ID" value="CAG8475047.1"/>
    <property type="molecule type" value="Genomic_DNA"/>
</dbReference>
<gene>
    <name evidence="1" type="ORF">SCALOS_LOCUS2188</name>
</gene>
<name>A0ACA9KK27_9GLOM</name>
<protein>
    <submittedName>
        <fullName evidence="1">3709_t:CDS:1</fullName>
    </submittedName>
</protein>
<organism evidence="1 2">
    <name type="scientific">Scutellospora calospora</name>
    <dbReference type="NCBI Taxonomy" id="85575"/>
    <lineage>
        <taxon>Eukaryota</taxon>
        <taxon>Fungi</taxon>
        <taxon>Fungi incertae sedis</taxon>
        <taxon>Mucoromycota</taxon>
        <taxon>Glomeromycotina</taxon>
        <taxon>Glomeromycetes</taxon>
        <taxon>Diversisporales</taxon>
        <taxon>Gigasporaceae</taxon>
        <taxon>Scutellospora</taxon>
    </lineage>
</organism>
<dbReference type="Proteomes" id="UP000789860">
    <property type="component" value="Unassembled WGS sequence"/>
</dbReference>
<sequence length="101" mass="11507">KEFIAEDINWSDFTASQITSSESKEEEAALRLELKGGDYDRYLSVPDSIRNISEKDNVVNQFESVQILIGQNPSYALSEKKVFYETLVRSLKPLIETKTNS</sequence>